<reference evidence="5 6" key="2">
    <citation type="submission" date="2020-04" db="EMBL/GenBank/DDBJ databases">
        <title>Genome sequencing and assembly of multiple isolates from the Colletotrichum gloeosporioides species complex.</title>
        <authorList>
            <person name="Gan P."/>
            <person name="Shirasu K."/>
        </authorList>
    </citation>
    <scope>NUCLEOTIDE SEQUENCE [LARGE SCALE GENOMIC DNA]</scope>
    <source>
        <strain evidence="5 6">Nara gc5</strain>
    </source>
</reference>
<dbReference type="Proteomes" id="UP000011096">
    <property type="component" value="Unassembled WGS sequence"/>
</dbReference>
<evidence type="ECO:0000313" key="5">
    <source>
        <dbReference type="EMBL" id="KAF4480013.1"/>
    </source>
</evidence>
<evidence type="ECO:0000256" key="2">
    <source>
        <dbReference type="SAM" id="MobiDB-lite"/>
    </source>
</evidence>
<comment type="caution">
    <text evidence="5">The sequence shown here is derived from an EMBL/GenBank/DDBJ whole genome shotgun (WGS) entry which is preliminary data.</text>
</comment>
<proteinExistence type="predicted"/>
<dbReference type="InterPro" id="IPR031350">
    <property type="entry name" value="Goodbye_dom"/>
</dbReference>
<keyword evidence="6" id="KW-1185">Reference proteome</keyword>
<dbReference type="InterPro" id="IPR027417">
    <property type="entry name" value="P-loop_NTPase"/>
</dbReference>
<dbReference type="Pfam" id="PF17109">
    <property type="entry name" value="Goodbye"/>
    <property type="match status" value="1"/>
</dbReference>
<dbReference type="Gene3D" id="3.40.50.300">
    <property type="entry name" value="P-loop containing nucleotide triphosphate hydrolases"/>
    <property type="match status" value="1"/>
</dbReference>
<dbReference type="InterPro" id="IPR011990">
    <property type="entry name" value="TPR-like_helical_dom_sf"/>
</dbReference>
<dbReference type="OrthoDB" id="448455at2759"/>
<evidence type="ECO:0000313" key="6">
    <source>
        <dbReference type="Proteomes" id="UP000011096"/>
    </source>
</evidence>
<dbReference type="Gene3D" id="1.25.40.10">
    <property type="entry name" value="Tetratricopeptide repeat domain"/>
    <property type="match status" value="1"/>
</dbReference>
<dbReference type="Pfam" id="PF24883">
    <property type="entry name" value="NPHP3_N"/>
    <property type="match status" value="1"/>
</dbReference>
<dbReference type="InParanoid" id="A0A7J6IVD9"/>
<feature type="region of interest" description="Disordered" evidence="2">
    <location>
        <begin position="1269"/>
        <end position="1303"/>
    </location>
</feature>
<feature type="compositionally biased region" description="Polar residues" evidence="2">
    <location>
        <begin position="283"/>
        <end position="296"/>
    </location>
</feature>
<dbReference type="PANTHER" id="PTHR10039:SF17">
    <property type="entry name" value="FUNGAL STAND N-TERMINAL GOODBYE DOMAIN-CONTAINING PROTEIN-RELATED"/>
    <property type="match status" value="1"/>
</dbReference>
<accession>A0A7J6IVD9</accession>
<feature type="compositionally biased region" description="Basic and acidic residues" evidence="2">
    <location>
        <begin position="1284"/>
        <end position="1302"/>
    </location>
</feature>
<dbReference type="PANTHER" id="PTHR10039">
    <property type="entry name" value="AMELOGENIN"/>
    <property type="match status" value="1"/>
</dbReference>
<dbReference type="EMBL" id="ANPB02000007">
    <property type="protein sequence ID" value="KAF4480013.1"/>
    <property type="molecule type" value="Genomic_DNA"/>
</dbReference>
<evidence type="ECO:0000259" key="4">
    <source>
        <dbReference type="Pfam" id="PF24883"/>
    </source>
</evidence>
<feature type="domain" description="Nephrocystin 3-like N-terminal" evidence="4">
    <location>
        <begin position="341"/>
        <end position="510"/>
    </location>
</feature>
<dbReference type="SUPFAM" id="SSF52540">
    <property type="entry name" value="P-loop containing nucleoside triphosphate hydrolases"/>
    <property type="match status" value="1"/>
</dbReference>
<keyword evidence="1" id="KW-0677">Repeat</keyword>
<dbReference type="RefSeq" id="XP_066008071.1">
    <property type="nucleotide sequence ID" value="XM_066152780.1"/>
</dbReference>
<feature type="region of interest" description="Disordered" evidence="2">
    <location>
        <begin position="283"/>
        <end position="303"/>
    </location>
</feature>
<organism evidence="5 6">
    <name type="scientific">Colletotrichum fructicola (strain Nara gc5)</name>
    <name type="common">Anthracnose fungus</name>
    <name type="synonym">Colletotrichum gloeosporioides (strain Nara gc5)</name>
    <dbReference type="NCBI Taxonomy" id="1213859"/>
    <lineage>
        <taxon>Eukaryota</taxon>
        <taxon>Fungi</taxon>
        <taxon>Dikarya</taxon>
        <taxon>Ascomycota</taxon>
        <taxon>Pezizomycotina</taxon>
        <taxon>Sordariomycetes</taxon>
        <taxon>Hypocreomycetidae</taxon>
        <taxon>Glomerellales</taxon>
        <taxon>Glomerellaceae</taxon>
        <taxon>Colletotrichum</taxon>
        <taxon>Colletotrichum gloeosporioides species complex</taxon>
    </lineage>
</organism>
<protein>
    <recommendedName>
        <fullName evidence="7">Fungal STAND N-terminal Goodbye domain-containing protein</fullName>
    </recommendedName>
</protein>
<sequence>MTMSSAEKKPLSDVEKQLSTDDRDVKDLWQEALKGYQGIVGFSLERKFDNVQSMLDFGTEQMNKFHKFRHDKGKIDRLRTLLASNLNYVEKGANQIIEAASPAFPPAAAIGTALTYILQACRSVSADYDIVIVFFEDMNSFLQRISILESRLPQKRAYQNCLMEVFTSLLNMCGFAHKYIELGRFKKWITNLFQGEDSELGGARALMNKRLGHLQQATEFAILGNSEETLKMTTQLDENQRSHTQMLERFENTMDSINENTENIKNDVAKLLKLFGGQTEESQANSDMLGSASSVKGVQDAKESGDKTLSARAIRYFIPELGRNIEEESEALRETLLPDFCNWVFSEPSWNDWLAMKEGERPVLAITGQPGIGKSHLAVALYDKLEERAREDETGHTCVVHFYFREEDDVFCSFLSCMVSIVIQIAETSNAACEKLKAQLARDDININNRLWQHLAIFLLKPLFEQNSKFNLFIVLDGLDEMRDWNAFKEFLSMFVTEKRLRMSLVVTSRPERLEDFPKDIRLLQIEATKDKQRQDFKVLIWHRINSLGCLKKFSRYVKQRVAVAVEETSPNMLYAEHMLTRLDSLGREGSEADFTFEDIPEFTSKFLKVADTGYNAELQARAQASKATMVQDLKQHGDDNDDIYDDGPLPVKFQKRSMRCYFTDGPHAPSTLRWGPSEAHRQIFLSSTKLFQPSRMDVDKNLQKYCAVFLLHHWSNIQVAQHTHQEQVEVLEAFAEALSNKTGFSKMMGKVGMTYRYASTTVTDLRIQDWAKLVKIPEVKDSLSDFSAEWWCRVEQDPATFRLGLAKGYLRELYQSLNVEDAMKAWECLQSIMLLIGKGNLLMEQGRLNFPDQFEDVKNCDGTETVFDASKATLGILGLFVEDVTPDEGGHRATAEVLLKTGYLKPAEKTCRTALLCELNDPEWYRASSVMCDILLQAKKNEYAYQLAGAAVSQLYRVEIPGHLKRAVCTTYARVQTELRNFDSALQYYTEAKNSDPDGITPASDLVAELSVFYQKADQAGYIEALKSWTILERITWLASDYATEGEDRVALFCDIAVQTGEKQFVVEFYEQVVAFLDNLDAGTPLRLDLAVVYFEACKDAGKALNTLNEIFDSHDTIFVYPITSVTPGWMFRMALTLMTNVQVELFRQSRDPVYKAERLQSLASLMERPLSLNIPHISPMATISHRIGLSYMYWVMGPKATFEETLRKLFKESFEALSDSIKWNDGTYLWTLAQALALLSRALGNDDTLRRYARIVGSALLSRLTKSQEDDKSAGGKQRASHIPEGDEHGSEGNSPKDEGDLLSDPGYTCGGFCSPARPFRRWGDGSAYLYITFETGKVRYFHGIGHDHVKLPVEGWRGVKNGLLRLDGEEPVPFGSFLKKLQTEVIENAWDRLWSGEA</sequence>
<gene>
    <name evidence="5" type="ORF">CGGC5_v012977</name>
</gene>
<evidence type="ECO:0000259" key="3">
    <source>
        <dbReference type="Pfam" id="PF17109"/>
    </source>
</evidence>
<dbReference type="GeneID" id="43620433"/>
<evidence type="ECO:0008006" key="7">
    <source>
        <dbReference type="Google" id="ProtNLM"/>
    </source>
</evidence>
<dbReference type="SUPFAM" id="SSF48452">
    <property type="entry name" value="TPR-like"/>
    <property type="match status" value="1"/>
</dbReference>
<evidence type="ECO:0000256" key="1">
    <source>
        <dbReference type="ARBA" id="ARBA00022737"/>
    </source>
</evidence>
<feature type="domain" description="Fungal STAND N-terminal Goodbye" evidence="3">
    <location>
        <begin position="29"/>
        <end position="146"/>
    </location>
</feature>
<dbReference type="InterPro" id="IPR056884">
    <property type="entry name" value="NPHP3-like_N"/>
</dbReference>
<name>A0A7J6IVD9_COLFN</name>
<reference evidence="5 6" key="1">
    <citation type="submission" date="2012-08" db="EMBL/GenBank/DDBJ databases">
        <authorList>
            <person name="Gan P.H.P."/>
            <person name="Ikeda K."/>
            <person name="Irieda H."/>
            <person name="Narusaka M."/>
            <person name="O'Connell R.J."/>
            <person name="Narusaka Y."/>
            <person name="Takano Y."/>
            <person name="Kubo Y."/>
            <person name="Shirasu K."/>
        </authorList>
    </citation>
    <scope>NUCLEOTIDE SEQUENCE [LARGE SCALE GENOMIC DNA]</scope>
    <source>
        <strain evidence="5 6">Nara gc5</strain>
    </source>
</reference>